<organism evidence="10 11">
    <name type="scientific">Microbacterium memoriense</name>
    <dbReference type="NCBI Taxonomy" id="2978350"/>
    <lineage>
        <taxon>Bacteria</taxon>
        <taxon>Bacillati</taxon>
        <taxon>Actinomycetota</taxon>
        <taxon>Actinomycetes</taxon>
        <taxon>Micrococcales</taxon>
        <taxon>Microbacteriaceae</taxon>
        <taxon>Microbacterium</taxon>
    </lineage>
</organism>
<dbReference type="InterPro" id="IPR003661">
    <property type="entry name" value="HisK_dim/P_dom"/>
</dbReference>
<evidence type="ECO:0000256" key="6">
    <source>
        <dbReference type="ARBA" id="ARBA00022777"/>
    </source>
</evidence>
<evidence type="ECO:0000256" key="5">
    <source>
        <dbReference type="ARBA" id="ARBA00022679"/>
    </source>
</evidence>
<reference evidence="10 11" key="1">
    <citation type="journal article" date="2024" name="Int. J. Syst. Evol. Microbiol.">
        <title>Microbacterium memoriense sp. nov., a member of the Actinomycetota from marine beach sediment of the north coast of Portugal.</title>
        <authorList>
            <person name="Santos J.D.N.D."/>
            <person name="Klimek D."/>
            <person name="Calusinska M."/>
            <person name="Lobo-da-Cunha A."/>
            <person name="Catita J."/>
            <person name="Goncalves H."/>
            <person name="Gonzalez I."/>
            <person name="Lage O.M."/>
        </authorList>
    </citation>
    <scope>NUCLEOTIDE SEQUENCE [LARGE SCALE GENOMIC DNA]</scope>
    <source>
        <strain evidence="10 11">PMIC_1C1B</strain>
    </source>
</reference>
<dbReference type="PANTHER" id="PTHR43047:SF72">
    <property type="entry name" value="OSMOSENSING HISTIDINE PROTEIN KINASE SLN1"/>
    <property type="match status" value="1"/>
</dbReference>
<evidence type="ECO:0000256" key="8">
    <source>
        <dbReference type="SAM" id="Phobius"/>
    </source>
</evidence>
<dbReference type="Gene3D" id="3.30.565.10">
    <property type="entry name" value="Histidine kinase-like ATPase, C-terminal domain"/>
    <property type="match status" value="1"/>
</dbReference>
<dbReference type="CDD" id="cd00130">
    <property type="entry name" value="PAS"/>
    <property type="match status" value="1"/>
</dbReference>
<comment type="catalytic activity">
    <reaction evidence="1">
        <text>ATP + protein L-histidine = ADP + protein N-phospho-L-histidine.</text>
        <dbReference type="EC" id="2.7.13.3"/>
    </reaction>
</comment>
<dbReference type="PANTHER" id="PTHR43047">
    <property type="entry name" value="TWO-COMPONENT HISTIDINE PROTEIN KINASE"/>
    <property type="match status" value="1"/>
</dbReference>
<keyword evidence="10" id="KW-0547">Nucleotide-binding</keyword>
<dbReference type="PROSITE" id="PS50109">
    <property type="entry name" value="HIS_KIN"/>
    <property type="match status" value="1"/>
</dbReference>
<dbReference type="SMART" id="SM00387">
    <property type="entry name" value="HATPase_c"/>
    <property type="match status" value="1"/>
</dbReference>
<keyword evidence="8" id="KW-0812">Transmembrane</keyword>
<dbReference type="EC" id="2.7.13.3" evidence="3"/>
<dbReference type="InterPro" id="IPR035965">
    <property type="entry name" value="PAS-like_dom_sf"/>
</dbReference>
<dbReference type="SUPFAM" id="SSF47384">
    <property type="entry name" value="Homodimeric domain of signal transducing histidine kinase"/>
    <property type="match status" value="1"/>
</dbReference>
<feature type="transmembrane region" description="Helical" evidence="8">
    <location>
        <begin position="117"/>
        <end position="139"/>
    </location>
</feature>
<evidence type="ECO:0000313" key="11">
    <source>
        <dbReference type="Proteomes" id="UP001300496"/>
    </source>
</evidence>
<feature type="transmembrane region" description="Helical" evidence="8">
    <location>
        <begin position="146"/>
        <end position="164"/>
    </location>
</feature>
<proteinExistence type="predicted"/>
<dbReference type="InterPro" id="IPR003594">
    <property type="entry name" value="HATPase_dom"/>
</dbReference>
<sequence>MRAHRGDRRPSSGAAMDLRDRVAANNQLLLSAIVGTLFIVGFATQSLRDPELFGLGVLIIVAGAAASLAVPWTRISPVWVAVIPLVDIGAITILRASDPSAGLGLLWAFPMLWLSSLGRWAFLLASVLVTTIYWVVVVISGETERTYAYVLLPMLMVAIGWASYSATRRSSAQRTLLDRQTERLSAALAQANRQEQLVTEVLDTVDFGVIRIDASGTVTFVNDALGGFRQRIPGFGRVDEDIVSYGEDGTTPVLPDERPLARALRGEEFSDVIVWFPLSESKRIALSFTARALLDHLGRSAGSVLVARDVTAERSAMRARDTLVASVSHELRTPLTSILGYLDLALDSDDLTPNVRRQVDTAHRNSERLLAIVADILSASTDSRLSAGVAISPQQIDLADLVRASVSDLSVIADERAIAIDASAVEHVGAYVDAARMRQVVDNIVGNAIKFNRDGGLVTLSTGSAGDAAVIRVADTGIGVRGEERERVFERFFRAESSVPGNGLGLAISREIVGAHGGHVDLESEPGVGSVFTVSVPRDAQAFARAIVVESGELP</sequence>
<evidence type="ECO:0000256" key="2">
    <source>
        <dbReference type="ARBA" id="ARBA00004236"/>
    </source>
</evidence>
<dbReference type="InterPro" id="IPR005467">
    <property type="entry name" value="His_kinase_dom"/>
</dbReference>
<comment type="subcellular location">
    <subcellularLocation>
        <location evidence="2">Cell membrane</location>
    </subcellularLocation>
</comment>
<name>A0ABT2P949_9MICO</name>
<dbReference type="Gene3D" id="3.30.450.20">
    <property type="entry name" value="PAS domain"/>
    <property type="match status" value="1"/>
</dbReference>
<dbReference type="Proteomes" id="UP001300496">
    <property type="component" value="Unassembled WGS sequence"/>
</dbReference>
<dbReference type="Pfam" id="PF02518">
    <property type="entry name" value="HATPase_c"/>
    <property type="match status" value="1"/>
</dbReference>
<feature type="domain" description="Histidine kinase" evidence="9">
    <location>
        <begin position="326"/>
        <end position="540"/>
    </location>
</feature>
<keyword evidence="7" id="KW-0902">Two-component regulatory system</keyword>
<evidence type="ECO:0000256" key="1">
    <source>
        <dbReference type="ARBA" id="ARBA00000085"/>
    </source>
</evidence>
<gene>
    <name evidence="10" type="ORF">N4R40_02090</name>
</gene>
<dbReference type="SMART" id="SM00388">
    <property type="entry name" value="HisKA"/>
    <property type="match status" value="1"/>
</dbReference>
<dbReference type="SUPFAM" id="SSF55874">
    <property type="entry name" value="ATPase domain of HSP90 chaperone/DNA topoisomerase II/histidine kinase"/>
    <property type="match status" value="1"/>
</dbReference>
<keyword evidence="8" id="KW-1133">Transmembrane helix</keyword>
<evidence type="ECO:0000256" key="7">
    <source>
        <dbReference type="ARBA" id="ARBA00023012"/>
    </source>
</evidence>
<dbReference type="SUPFAM" id="SSF55785">
    <property type="entry name" value="PYP-like sensor domain (PAS domain)"/>
    <property type="match status" value="1"/>
</dbReference>
<accession>A0ABT2P949</accession>
<evidence type="ECO:0000313" key="10">
    <source>
        <dbReference type="EMBL" id="MCT9001159.1"/>
    </source>
</evidence>
<evidence type="ECO:0000259" key="9">
    <source>
        <dbReference type="PROSITE" id="PS50109"/>
    </source>
</evidence>
<evidence type="ECO:0000256" key="4">
    <source>
        <dbReference type="ARBA" id="ARBA00022553"/>
    </source>
</evidence>
<dbReference type="InterPro" id="IPR004358">
    <property type="entry name" value="Sig_transdc_His_kin-like_C"/>
</dbReference>
<dbReference type="CDD" id="cd00082">
    <property type="entry name" value="HisKA"/>
    <property type="match status" value="1"/>
</dbReference>
<keyword evidence="5" id="KW-0808">Transferase</keyword>
<feature type="transmembrane region" description="Helical" evidence="8">
    <location>
        <begin position="78"/>
        <end position="97"/>
    </location>
</feature>
<dbReference type="Pfam" id="PF08448">
    <property type="entry name" value="PAS_4"/>
    <property type="match status" value="1"/>
</dbReference>
<feature type="transmembrane region" description="Helical" evidence="8">
    <location>
        <begin position="53"/>
        <end position="71"/>
    </location>
</feature>
<dbReference type="PRINTS" id="PR00344">
    <property type="entry name" value="BCTRLSENSOR"/>
</dbReference>
<dbReference type="EMBL" id="JAODOR010000003">
    <property type="protein sequence ID" value="MCT9001159.1"/>
    <property type="molecule type" value="Genomic_DNA"/>
</dbReference>
<dbReference type="GO" id="GO:0005524">
    <property type="term" value="F:ATP binding"/>
    <property type="evidence" value="ECO:0007669"/>
    <property type="project" value="UniProtKB-KW"/>
</dbReference>
<evidence type="ECO:0000256" key="3">
    <source>
        <dbReference type="ARBA" id="ARBA00012438"/>
    </source>
</evidence>
<keyword evidence="4" id="KW-0597">Phosphoprotein</keyword>
<dbReference type="InterPro" id="IPR013656">
    <property type="entry name" value="PAS_4"/>
</dbReference>
<dbReference type="InterPro" id="IPR036097">
    <property type="entry name" value="HisK_dim/P_sf"/>
</dbReference>
<dbReference type="RefSeq" id="WP_261605712.1">
    <property type="nucleotide sequence ID" value="NZ_JAODOR010000003.1"/>
</dbReference>
<dbReference type="CDD" id="cd00075">
    <property type="entry name" value="HATPase"/>
    <property type="match status" value="1"/>
</dbReference>
<protein>
    <recommendedName>
        <fullName evidence="3">histidine kinase</fullName>
        <ecNumber evidence="3">2.7.13.3</ecNumber>
    </recommendedName>
</protein>
<keyword evidence="6" id="KW-0418">Kinase</keyword>
<keyword evidence="10" id="KW-0067">ATP-binding</keyword>
<dbReference type="Gene3D" id="1.10.287.130">
    <property type="match status" value="1"/>
</dbReference>
<dbReference type="InterPro" id="IPR000014">
    <property type="entry name" value="PAS"/>
</dbReference>
<feature type="transmembrane region" description="Helical" evidence="8">
    <location>
        <begin position="28"/>
        <end position="47"/>
    </location>
</feature>
<dbReference type="InterPro" id="IPR036890">
    <property type="entry name" value="HATPase_C_sf"/>
</dbReference>
<comment type="caution">
    <text evidence="10">The sequence shown here is derived from an EMBL/GenBank/DDBJ whole genome shotgun (WGS) entry which is preliminary data.</text>
</comment>
<keyword evidence="11" id="KW-1185">Reference proteome</keyword>
<dbReference type="Pfam" id="PF00512">
    <property type="entry name" value="HisKA"/>
    <property type="match status" value="1"/>
</dbReference>
<keyword evidence="8" id="KW-0472">Membrane</keyword>